<protein>
    <recommendedName>
        <fullName evidence="2">DUF4340 domain-containing protein</fullName>
    </recommendedName>
</protein>
<evidence type="ECO:0000313" key="4">
    <source>
        <dbReference type="Proteomes" id="UP000236724"/>
    </source>
</evidence>
<dbReference type="Proteomes" id="UP000236724">
    <property type="component" value="Unassembled WGS sequence"/>
</dbReference>
<accession>A0A1H6F974</accession>
<keyword evidence="4" id="KW-1185">Reference proteome</keyword>
<sequence length="452" mass="48570">MNAKTISILAVVTLLVLFFAIQSGQPTRTNAAQTETPALFPDLAKQFNMLDEIHIQTAKQNFAIQREGEDQQWTLAGYPVPNGHVAGLLNGLVSLQKKEPKTSSAALYARLHVEDIGENAQSLQVALKRGADTVATLIIGKNHPAKTQGDGTEYYVRKPGEKQSWLVAGHLRPVQRKSLDWLDKEIVNLDSKQIKTVKVTQKDAEAVSIFKDKVEDGDYQLEGLPADNKLLSSKLNNLAQALSNLRLEDVKPLAEVQFPEDADSVAFTRFDGLEVTARLSKQDEKSWLHLSAAVNESVLAAAKAAAEAKAATDAKAAEKAKQENAEASAEAKPPILNVAEKVDINPATEAETLNQRLAKWAYAVPQYKADGFLPKKDSLYEAIKAESAAEAAGATPPIAPTAPGGTANQDFATLLRQAAEKAKQQKAAPKTGDSAPTPPGPSPVEVIKNLGQ</sequence>
<gene>
    <name evidence="3" type="ORF">MBHS_01521</name>
</gene>
<evidence type="ECO:0000313" key="3">
    <source>
        <dbReference type="EMBL" id="SEH05666.1"/>
    </source>
</evidence>
<dbReference type="AlphaFoldDB" id="A0A1H6F974"/>
<feature type="domain" description="DUF4340" evidence="2">
    <location>
        <begin position="76"/>
        <end position="251"/>
    </location>
</feature>
<feature type="compositionally biased region" description="Low complexity" evidence="1">
    <location>
        <begin position="389"/>
        <end position="407"/>
    </location>
</feature>
<reference evidence="3 4" key="1">
    <citation type="submission" date="2016-10" db="EMBL/GenBank/DDBJ databases">
        <authorList>
            <person name="de Groot N.N."/>
        </authorList>
    </citation>
    <scope>NUCLEOTIDE SEQUENCE [LARGE SCALE GENOMIC DNA]</scope>
    <source>
        <strain evidence="3">MBHS1</strain>
    </source>
</reference>
<dbReference type="InterPro" id="IPR025641">
    <property type="entry name" value="DUF4340"/>
</dbReference>
<feature type="region of interest" description="Disordered" evidence="1">
    <location>
        <begin position="389"/>
        <end position="452"/>
    </location>
</feature>
<evidence type="ECO:0000256" key="1">
    <source>
        <dbReference type="SAM" id="MobiDB-lite"/>
    </source>
</evidence>
<evidence type="ECO:0000259" key="2">
    <source>
        <dbReference type="Pfam" id="PF14238"/>
    </source>
</evidence>
<name>A0A1H6F974_9GAMM</name>
<dbReference type="Pfam" id="PF14238">
    <property type="entry name" value="DUF4340"/>
    <property type="match status" value="1"/>
</dbReference>
<dbReference type="EMBL" id="FMSV02000369">
    <property type="protein sequence ID" value="SEH05666.1"/>
    <property type="molecule type" value="Genomic_DNA"/>
</dbReference>
<organism evidence="3 4">
    <name type="scientific">Candidatus Venteria ishoeyi</name>
    <dbReference type="NCBI Taxonomy" id="1899563"/>
    <lineage>
        <taxon>Bacteria</taxon>
        <taxon>Pseudomonadati</taxon>
        <taxon>Pseudomonadota</taxon>
        <taxon>Gammaproteobacteria</taxon>
        <taxon>Thiotrichales</taxon>
        <taxon>Thiotrichaceae</taxon>
        <taxon>Venteria</taxon>
    </lineage>
</organism>
<dbReference type="RefSeq" id="WP_177428357.1">
    <property type="nucleotide sequence ID" value="NZ_FMSV02000369.1"/>
</dbReference>
<proteinExistence type="predicted"/>